<accession>A0A2T2XFD7</accession>
<proteinExistence type="predicted"/>
<dbReference type="InterPro" id="IPR009359">
    <property type="entry name" value="PaaB"/>
</dbReference>
<dbReference type="Proteomes" id="UP000242972">
    <property type="component" value="Unassembled WGS sequence"/>
</dbReference>
<evidence type="ECO:0000313" key="2">
    <source>
        <dbReference type="Proteomes" id="UP000242972"/>
    </source>
</evidence>
<organism evidence="1 2">
    <name type="scientific">Sulfobacillus benefaciens</name>
    <dbReference type="NCBI Taxonomy" id="453960"/>
    <lineage>
        <taxon>Bacteria</taxon>
        <taxon>Bacillati</taxon>
        <taxon>Bacillota</taxon>
        <taxon>Clostridia</taxon>
        <taxon>Eubacteriales</taxon>
        <taxon>Clostridiales Family XVII. Incertae Sedis</taxon>
        <taxon>Sulfobacillus</taxon>
    </lineage>
</organism>
<dbReference type="Pfam" id="PF06243">
    <property type="entry name" value="PaaB"/>
    <property type="match status" value="1"/>
</dbReference>
<sequence length="110" mass="12606">MVGSEYPVFEVFVQKEPLGFHTNVGSLRAANPELALQMARETFFRRENAYDIWVVPQDCIFGTAHDEAHLPVSGFDKRYRLPGGYDNASHWKKFRAKAMTIEEVAEDIRS</sequence>
<dbReference type="Gene3D" id="3.10.20.520">
    <property type="entry name" value="Phenylacetic acid degradation B"/>
    <property type="match status" value="1"/>
</dbReference>
<dbReference type="AlphaFoldDB" id="A0A2T2XFD7"/>
<comment type="caution">
    <text evidence="1">The sequence shown here is derived from an EMBL/GenBank/DDBJ whole genome shotgun (WGS) entry which is preliminary data.</text>
</comment>
<gene>
    <name evidence="1" type="ORF">C7B46_11075</name>
</gene>
<reference evidence="1 2" key="1">
    <citation type="journal article" date="2014" name="BMC Genomics">
        <title>Comparison of environmental and isolate Sulfobacillus genomes reveals diverse carbon, sulfur, nitrogen, and hydrogen metabolisms.</title>
        <authorList>
            <person name="Justice N.B."/>
            <person name="Norman A."/>
            <person name="Brown C.T."/>
            <person name="Singh A."/>
            <person name="Thomas B.C."/>
            <person name="Banfield J.F."/>
        </authorList>
    </citation>
    <scope>NUCLEOTIDE SEQUENCE [LARGE SCALE GENOMIC DNA]</scope>
    <source>
        <strain evidence="1">AMDSBA4</strain>
    </source>
</reference>
<dbReference type="EMBL" id="PXYW01000025">
    <property type="protein sequence ID" value="PSR33200.1"/>
    <property type="molecule type" value="Genomic_DNA"/>
</dbReference>
<protein>
    <submittedName>
        <fullName evidence="1">Phenylacetic acid degradation protein</fullName>
    </submittedName>
</protein>
<dbReference type="InterPro" id="IPR038693">
    <property type="entry name" value="PaaB_sf"/>
</dbReference>
<name>A0A2T2XFD7_9FIRM</name>
<evidence type="ECO:0000313" key="1">
    <source>
        <dbReference type="EMBL" id="PSR33200.1"/>
    </source>
</evidence>